<dbReference type="PANTHER" id="PTHR44688">
    <property type="entry name" value="DNA-BINDING TRANSCRIPTIONAL ACTIVATOR DEVR_DOSR"/>
    <property type="match status" value="1"/>
</dbReference>
<protein>
    <submittedName>
        <fullName evidence="5">Regulatory protein, LuxR</fullName>
    </submittedName>
</protein>
<keyword evidence="2" id="KW-0238">DNA-binding</keyword>
<dbReference type="PANTHER" id="PTHR44688:SF16">
    <property type="entry name" value="DNA-BINDING TRANSCRIPTIONAL ACTIVATOR DEVR_DOSR"/>
    <property type="match status" value="1"/>
</dbReference>
<keyword evidence="6" id="KW-1185">Reference proteome</keyword>
<dbReference type="Pfam" id="PF00196">
    <property type="entry name" value="GerE"/>
    <property type="match status" value="1"/>
</dbReference>
<dbReference type="InterPro" id="IPR011990">
    <property type="entry name" value="TPR-like_helical_dom_sf"/>
</dbReference>
<name>A0A1R4K9K7_9MICO</name>
<dbReference type="Gene3D" id="1.10.10.10">
    <property type="entry name" value="Winged helix-like DNA-binding domain superfamily/Winged helix DNA-binding domain"/>
    <property type="match status" value="1"/>
</dbReference>
<dbReference type="Gene3D" id="1.25.40.10">
    <property type="entry name" value="Tetratricopeptide repeat domain"/>
    <property type="match status" value="1"/>
</dbReference>
<evidence type="ECO:0000256" key="1">
    <source>
        <dbReference type="ARBA" id="ARBA00023015"/>
    </source>
</evidence>
<keyword evidence="3" id="KW-0804">Transcription</keyword>
<organism evidence="5 6">
    <name type="scientific">Microbacterium esteraromaticum</name>
    <dbReference type="NCBI Taxonomy" id="57043"/>
    <lineage>
        <taxon>Bacteria</taxon>
        <taxon>Bacillati</taxon>
        <taxon>Actinomycetota</taxon>
        <taxon>Actinomycetes</taxon>
        <taxon>Micrococcales</taxon>
        <taxon>Microbacteriaceae</taxon>
        <taxon>Microbacterium</taxon>
    </lineage>
</organism>
<dbReference type="SUPFAM" id="SSF46894">
    <property type="entry name" value="C-terminal effector domain of the bipartite response regulators"/>
    <property type="match status" value="1"/>
</dbReference>
<evidence type="ECO:0000313" key="5">
    <source>
        <dbReference type="EMBL" id="SJN40928.1"/>
    </source>
</evidence>
<dbReference type="GO" id="GO:0003677">
    <property type="term" value="F:DNA binding"/>
    <property type="evidence" value="ECO:0007669"/>
    <property type="project" value="UniProtKB-KW"/>
</dbReference>
<dbReference type="AlphaFoldDB" id="A0A1R4K9K7"/>
<dbReference type="InterPro" id="IPR036388">
    <property type="entry name" value="WH-like_DNA-bd_sf"/>
</dbReference>
<evidence type="ECO:0000259" key="4">
    <source>
        <dbReference type="PROSITE" id="PS50043"/>
    </source>
</evidence>
<accession>A0A1R4K9K7</accession>
<dbReference type="PROSITE" id="PS50043">
    <property type="entry name" value="HTH_LUXR_2"/>
    <property type="match status" value="1"/>
</dbReference>
<reference evidence="5 6" key="1">
    <citation type="submission" date="2017-02" db="EMBL/GenBank/DDBJ databases">
        <authorList>
            <person name="Peterson S.W."/>
        </authorList>
    </citation>
    <scope>NUCLEOTIDE SEQUENCE [LARGE SCALE GENOMIC DNA]</scope>
    <source>
        <strain evidence="5 6">B Mb 05.01</strain>
    </source>
</reference>
<proteinExistence type="predicted"/>
<dbReference type="SUPFAM" id="SSF48452">
    <property type="entry name" value="TPR-like"/>
    <property type="match status" value="1"/>
</dbReference>
<sequence length="728" mass="78523">MGPVGAEAATLLRQWASQTSASITWAVAEAIPDTAEDVLIIEDATSIDAAGWEQVRALRRTHPRLLIRTAVHSFRQVPPEEDAEFVFSLSLTLEETSEYLYRLASHLDPRAVHLATGGLPAAVRAVAHLKTMRSEIVDSALATLSPGPLDAELAVLAAPEALTQELVVELGGPSDFIDRAERAGWGKWTSTLEHPLFMLTAPVRAATAQAHPSDRVETVREQAGRFLLQQGAWYGALIEGAAARSLPVIDAALRGAGMPLLKMHGVSIAARLRGFHVWELRRWPIVALALALIYNARHEHRVRAVELMGVALLGARTAPSGSAERALLRVIESVLQRLLGTGDSGVKAARDGSRMIRELPSDEFQSVHGLLGDMHSHAAVSLLSAGEHAEALAEFERALATAARPATEILSLGAIAWITAHSGDVMAAQRWVQTAVARPWSDDQRNGYLGCLLRIAEAQICIEKGQLDAAENAINSVWHMIDTVEYWPLLAHVRAQIDICRGRAGVGLERLRALRRHRSARISREYTRLLDLADSGLALAAGDPVAASTLVPRASDSPLVALGAARAVMFAGQYERALRMLGSITAVSPAERTHAAVLEAVVLHRLGRASDAARAAQHAVTVAEAYELTTPFLLVPVDDRELFDIEMPWPTPTIRAGEATASLTDRECVILRELVDTASASAIADHLHVSVNTVKSQRRSLYRKLGVTSRQQALTAAVAQGLLGTRVR</sequence>
<dbReference type="InterPro" id="IPR000792">
    <property type="entry name" value="Tscrpt_reg_LuxR_C"/>
</dbReference>
<evidence type="ECO:0000256" key="2">
    <source>
        <dbReference type="ARBA" id="ARBA00023125"/>
    </source>
</evidence>
<dbReference type="CDD" id="cd06170">
    <property type="entry name" value="LuxR_C_like"/>
    <property type="match status" value="1"/>
</dbReference>
<dbReference type="SMART" id="SM00421">
    <property type="entry name" value="HTH_LUXR"/>
    <property type="match status" value="1"/>
</dbReference>
<evidence type="ECO:0000256" key="3">
    <source>
        <dbReference type="ARBA" id="ARBA00023163"/>
    </source>
</evidence>
<feature type="domain" description="HTH luxR-type" evidence="4">
    <location>
        <begin position="656"/>
        <end position="721"/>
    </location>
</feature>
<dbReference type="Proteomes" id="UP000196320">
    <property type="component" value="Unassembled WGS sequence"/>
</dbReference>
<dbReference type="EMBL" id="FUKO01000026">
    <property type="protein sequence ID" value="SJN40928.1"/>
    <property type="molecule type" value="Genomic_DNA"/>
</dbReference>
<evidence type="ECO:0000313" key="6">
    <source>
        <dbReference type="Proteomes" id="UP000196320"/>
    </source>
</evidence>
<dbReference type="InterPro" id="IPR016032">
    <property type="entry name" value="Sig_transdc_resp-reg_C-effctor"/>
</dbReference>
<gene>
    <name evidence="5" type="ORF">FM104_11165</name>
</gene>
<dbReference type="GO" id="GO:0006355">
    <property type="term" value="P:regulation of DNA-templated transcription"/>
    <property type="evidence" value="ECO:0007669"/>
    <property type="project" value="InterPro"/>
</dbReference>
<keyword evidence="1" id="KW-0805">Transcription regulation</keyword>